<dbReference type="PANTHER" id="PTHR13696">
    <property type="entry name" value="P-LOOP CONTAINING NUCLEOSIDE TRIPHOSPHATE HYDROLASE"/>
    <property type="match status" value="1"/>
</dbReference>
<sequence length="220" mass="23680">MPLVISVAQRKGGVGKTTLAVLLAAELDRRTGVVGLVDADSQASACHWAEPGNLSFPVYQLDPETRPVAEWAKLMRQIPHQIIVVDSAPNDRVLGAVLAVANIVLMPCTPSGLDIEATARTLDIVREVRATRRTALRAMIVPNRVDQRTLEGQQLIEELDTLDEEIGPMIGSRSAYVRAVALGQSVADFAGGTPADLEIKMLADLVMSWCGIAPRQRVAI</sequence>
<protein>
    <submittedName>
        <fullName evidence="2">Chromosome partitioning protein</fullName>
    </submittedName>
    <submittedName>
        <fullName evidence="3">ParA family protein</fullName>
    </submittedName>
</protein>
<dbReference type="EMBL" id="CP121646">
    <property type="protein sequence ID" value="WFU61632.1"/>
    <property type="molecule type" value="Genomic_DNA"/>
</dbReference>
<name>A0A1G6M5E6_9BRAD</name>
<dbReference type="CDD" id="cd02042">
    <property type="entry name" value="ParAB_family"/>
    <property type="match status" value="1"/>
</dbReference>
<dbReference type="InterPro" id="IPR002586">
    <property type="entry name" value="CobQ/CobB/MinD/ParA_Nub-bd_dom"/>
</dbReference>
<dbReference type="PANTHER" id="PTHR13696:SF96">
    <property type="entry name" value="COBQ_COBB_MIND_PARA NUCLEOTIDE BINDING DOMAIN-CONTAINING PROTEIN"/>
    <property type="match status" value="1"/>
</dbReference>
<organism evidence="2 4">
    <name type="scientific">Bradyrhizobium brasilense</name>
    <dbReference type="NCBI Taxonomy" id="1419277"/>
    <lineage>
        <taxon>Bacteria</taxon>
        <taxon>Pseudomonadati</taxon>
        <taxon>Pseudomonadota</taxon>
        <taxon>Alphaproteobacteria</taxon>
        <taxon>Hyphomicrobiales</taxon>
        <taxon>Nitrobacteraceae</taxon>
        <taxon>Bradyrhizobium</taxon>
    </lineage>
</organism>
<dbReference type="InterPro" id="IPR050678">
    <property type="entry name" value="DNA_Partitioning_ATPase"/>
</dbReference>
<evidence type="ECO:0000259" key="1">
    <source>
        <dbReference type="Pfam" id="PF01656"/>
    </source>
</evidence>
<proteinExistence type="predicted"/>
<gene>
    <name evidence="3" type="ORF">QA636_29610</name>
    <name evidence="2" type="ORF">SAMN05216337_1003146</name>
</gene>
<dbReference type="Pfam" id="PF01656">
    <property type="entry name" value="CbiA"/>
    <property type="match status" value="1"/>
</dbReference>
<feature type="domain" description="CobQ/CobB/MinD/ParA nucleotide binding" evidence="1">
    <location>
        <begin position="5"/>
        <end position="184"/>
    </location>
</feature>
<evidence type="ECO:0000313" key="5">
    <source>
        <dbReference type="Proteomes" id="UP001221546"/>
    </source>
</evidence>
<dbReference type="SUPFAM" id="SSF52540">
    <property type="entry name" value="P-loop containing nucleoside triphosphate hydrolases"/>
    <property type="match status" value="1"/>
</dbReference>
<dbReference type="PIRSF" id="PIRSF009320">
    <property type="entry name" value="Nuc_binding_HP_1000"/>
    <property type="match status" value="1"/>
</dbReference>
<dbReference type="RefSeq" id="WP_028345280.1">
    <property type="nucleotide sequence ID" value="NZ_CP121646.1"/>
</dbReference>
<accession>A0A1G6M5E6</accession>
<dbReference type="AlphaFoldDB" id="A0A1G6M5E6"/>
<keyword evidence="5" id="KW-1185">Reference proteome</keyword>
<dbReference type="EMBL" id="FMZW01000003">
    <property type="protein sequence ID" value="SDC50713.1"/>
    <property type="molecule type" value="Genomic_DNA"/>
</dbReference>
<reference evidence="2 4" key="1">
    <citation type="submission" date="2016-10" db="EMBL/GenBank/DDBJ databases">
        <authorList>
            <person name="de Groot N.N."/>
        </authorList>
    </citation>
    <scope>NUCLEOTIDE SEQUENCE [LARGE SCALE GENOMIC DNA]</scope>
    <source>
        <strain evidence="2 4">R5</strain>
    </source>
</reference>
<dbReference type="Proteomes" id="UP000199245">
    <property type="component" value="Unassembled WGS sequence"/>
</dbReference>
<reference evidence="3 5" key="2">
    <citation type="submission" date="2023-04" db="EMBL/GenBank/DDBJ databases">
        <title>Australian commercial rhizobial inoculants.</title>
        <authorList>
            <person name="Kohlmeier M.G."/>
            <person name="O'Hara G.W."/>
            <person name="Colombi E."/>
            <person name="Ramsay J.P."/>
            <person name="Terpolilli J."/>
        </authorList>
    </citation>
    <scope>NUCLEOTIDE SEQUENCE [LARGE SCALE GENOMIC DNA]</scope>
    <source>
        <strain evidence="3 5">CB627</strain>
    </source>
</reference>
<evidence type="ECO:0000313" key="4">
    <source>
        <dbReference type="Proteomes" id="UP000199245"/>
    </source>
</evidence>
<dbReference type="Proteomes" id="UP001221546">
    <property type="component" value="Chromosome"/>
</dbReference>
<dbReference type="Gene3D" id="3.40.50.300">
    <property type="entry name" value="P-loop containing nucleotide triphosphate hydrolases"/>
    <property type="match status" value="1"/>
</dbReference>
<evidence type="ECO:0000313" key="3">
    <source>
        <dbReference type="EMBL" id="WFU61632.1"/>
    </source>
</evidence>
<evidence type="ECO:0000313" key="2">
    <source>
        <dbReference type="EMBL" id="SDC50713.1"/>
    </source>
</evidence>
<dbReference type="InterPro" id="IPR027417">
    <property type="entry name" value="P-loop_NTPase"/>
</dbReference>